<organism evidence="1 2">
    <name type="scientific">Allosaccharopolyspora coralli</name>
    <dbReference type="NCBI Taxonomy" id="2665642"/>
    <lineage>
        <taxon>Bacteria</taxon>
        <taxon>Bacillati</taxon>
        <taxon>Actinomycetota</taxon>
        <taxon>Actinomycetes</taxon>
        <taxon>Pseudonocardiales</taxon>
        <taxon>Pseudonocardiaceae</taxon>
        <taxon>Allosaccharopolyspora</taxon>
    </lineage>
</organism>
<dbReference type="Pfam" id="PF10025">
    <property type="entry name" value="DUF2267"/>
    <property type="match status" value="1"/>
</dbReference>
<evidence type="ECO:0000313" key="1">
    <source>
        <dbReference type="EMBL" id="QGK70707.1"/>
    </source>
</evidence>
<dbReference type="EMBL" id="CP045929">
    <property type="protein sequence ID" value="QGK70707.1"/>
    <property type="molecule type" value="Genomic_DNA"/>
</dbReference>
<dbReference type="RefSeq" id="WP_154077289.1">
    <property type="nucleotide sequence ID" value="NZ_CP045929.1"/>
</dbReference>
<proteinExistence type="predicted"/>
<sequence length="132" mass="14292">MTESLWPGATMRSFVEQAQEAAGVSSFEEADALVRATLTTLGESVSGGQIDELVQGLPPEVRDELSRRSGQARAMDKNGFLDRVSGAISTTDLERTEQQVRAVLATVRDWAPEGETADTIDQLPPSLAQLFR</sequence>
<gene>
    <name evidence="1" type="ORF">GIY23_15345</name>
</gene>
<dbReference type="KEGG" id="sace:GIY23_15345"/>
<name>A0A5Q3QIN0_9PSEU</name>
<dbReference type="InterPro" id="IPR038282">
    <property type="entry name" value="DUF2267_sf"/>
</dbReference>
<dbReference type="Gene3D" id="1.10.490.110">
    <property type="entry name" value="Uncharacterized conserved protein DUF2267"/>
    <property type="match status" value="1"/>
</dbReference>
<evidence type="ECO:0000313" key="2">
    <source>
        <dbReference type="Proteomes" id="UP000371041"/>
    </source>
</evidence>
<accession>A0A5Q3QIN0</accession>
<dbReference type="Proteomes" id="UP000371041">
    <property type="component" value="Chromosome"/>
</dbReference>
<protein>
    <submittedName>
        <fullName evidence="1">DUF2267 domain-containing protein</fullName>
    </submittedName>
</protein>
<dbReference type="InterPro" id="IPR018727">
    <property type="entry name" value="DUF2267"/>
</dbReference>
<dbReference type="AlphaFoldDB" id="A0A5Q3QIN0"/>
<reference evidence="2" key="1">
    <citation type="submission" date="2019-11" db="EMBL/GenBank/DDBJ databases">
        <title>The complete genome sequence of Saccharopolyspora sp. E2A.</title>
        <authorList>
            <person name="Zhang G."/>
        </authorList>
    </citation>
    <scope>NUCLEOTIDE SEQUENCE [LARGE SCALE GENOMIC DNA]</scope>
    <source>
        <strain evidence="2">E2A</strain>
    </source>
</reference>
<keyword evidence="2" id="KW-1185">Reference proteome</keyword>